<dbReference type="EMBL" id="JACXIZ010000017">
    <property type="protein sequence ID" value="MBD2845692.1"/>
    <property type="molecule type" value="Genomic_DNA"/>
</dbReference>
<dbReference type="Proteomes" id="UP000621560">
    <property type="component" value="Unassembled WGS sequence"/>
</dbReference>
<dbReference type="Pfam" id="PF08282">
    <property type="entry name" value="Hydrolase_3"/>
    <property type="match status" value="2"/>
</dbReference>
<dbReference type="GO" id="GO:0005829">
    <property type="term" value="C:cytosol"/>
    <property type="evidence" value="ECO:0007669"/>
    <property type="project" value="TreeGrafter"/>
</dbReference>
<dbReference type="PROSITE" id="PS01228">
    <property type="entry name" value="COF_1"/>
    <property type="match status" value="1"/>
</dbReference>
<dbReference type="SUPFAM" id="SSF56784">
    <property type="entry name" value="HAD-like"/>
    <property type="match status" value="1"/>
</dbReference>
<dbReference type="InterPro" id="IPR006379">
    <property type="entry name" value="HAD-SF_hydro_IIB"/>
</dbReference>
<dbReference type="SFLD" id="SFLDS00003">
    <property type="entry name" value="Haloacid_Dehalogenase"/>
    <property type="match status" value="1"/>
</dbReference>
<dbReference type="PROSITE" id="PS01229">
    <property type="entry name" value="COF_2"/>
    <property type="match status" value="1"/>
</dbReference>
<dbReference type="GO" id="GO:0000287">
    <property type="term" value="F:magnesium ion binding"/>
    <property type="evidence" value="ECO:0007669"/>
    <property type="project" value="TreeGrafter"/>
</dbReference>
<evidence type="ECO:0000313" key="1">
    <source>
        <dbReference type="EMBL" id="MBD2845692.1"/>
    </source>
</evidence>
<dbReference type="Gene3D" id="3.30.1240.10">
    <property type="match status" value="1"/>
</dbReference>
<keyword evidence="2" id="KW-1185">Reference proteome</keyword>
<sequence length="252" mass="27327">MSNYKLVALDMDGTLLNDRSEISDENAAAIARALEAGVLVCFSTGRGFQSALPFAEQIGLETPMITVNGGEIWHRPHVLHRRRYLAPDIAERLHALAGRHDSVWYWGYTIENIYNKESWLDPGERIADKHWMKFGYDTPDDALRAELVSEIESWGGLEITNSSPTNLEINPQGVSKAAALGELCELLGLTMEQVVAVGDSLNDIAAIRAAGLGVAMGNAQETVKAAADVVTVTNNEHAVARVIARYVLGGGD</sequence>
<comment type="caution">
    <text evidence="1">The sequence shown here is derived from an EMBL/GenBank/DDBJ whole genome shotgun (WGS) entry which is preliminary data.</text>
</comment>
<dbReference type="CDD" id="cd07516">
    <property type="entry name" value="HAD_Pase"/>
    <property type="match status" value="1"/>
</dbReference>
<dbReference type="SFLD" id="SFLDG01140">
    <property type="entry name" value="C2.B:_Phosphomannomutase_and_P"/>
    <property type="match status" value="1"/>
</dbReference>
<dbReference type="PANTHER" id="PTHR10000:SF55">
    <property type="entry name" value="5-AMINO-6-(5-PHOSPHO-D-RIBITYLAMINO)URACIL PHOSPHATASE YCSE"/>
    <property type="match status" value="1"/>
</dbReference>
<dbReference type="RefSeq" id="WP_190917516.1">
    <property type="nucleotide sequence ID" value="NZ_JACXIZ010000017.1"/>
</dbReference>
<dbReference type="PANTHER" id="PTHR10000">
    <property type="entry name" value="PHOSPHOSERINE PHOSPHATASE"/>
    <property type="match status" value="1"/>
</dbReference>
<reference evidence="1" key="1">
    <citation type="submission" date="2020-09" db="EMBL/GenBank/DDBJ databases">
        <title>A novel bacterium of genus Paenibacillus, isolated from South China Sea.</title>
        <authorList>
            <person name="Huang H."/>
            <person name="Mo K."/>
            <person name="Hu Y."/>
        </authorList>
    </citation>
    <scope>NUCLEOTIDE SEQUENCE</scope>
    <source>
        <strain evidence="1">IB182496</strain>
    </source>
</reference>
<dbReference type="InterPro" id="IPR023214">
    <property type="entry name" value="HAD_sf"/>
</dbReference>
<accession>A0A927BSW6</accession>
<dbReference type="Gene3D" id="3.40.50.1000">
    <property type="entry name" value="HAD superfamily/HAD-like"/>
    <property type="match status" value="1"/>
</dbReference>
<dbReference type="PRINTS" id="PR00119">
    <property type="entry name" value="CATATPASE"/>
</dbReference>
<protein>
    <submittedName>
        <fullName evidence="1">HAD family phosphatase</fullName>
    </submittedName>
</protein>
<dbReference type="NCBIfam" id="TIGR01484">
    <property type="entry name" value="HAD-SF-IIB"/>
    <property type="match status" value="1"/>
</dbReference>
<name>A0A927BSW6_9BACL</name>
<dbReference type="AlphaFoldDB" id="A0A927BSW6"/>
<organism evidence="1 2">
    <name type="scientific">Paenibacillus sabuli</name>
    <dbReference type="NCBI Taxonomy" id="2772509"/>
    <lineage>
        <taxon>Bacteria</taxon>
        <taxon>Bacillati</taxon>
        <taxon>Bacillota</taxon>
        <taxon>Bacilli</taxon>
        <taxon>Bacillales</taxon>
        <taxon>Paenibacillaceae</taxon>
        <taxon>Paenibacillus</taxon>
    </lineage>
</organism>
<proteinExistence type="predicted"/>
<dbReference type="GO" id="GO:0016791">
    <property type="term" value="F:phosphatase activity"/>
    <property type="evidence" value="ECO:0007669"/>
    <property type="project" value="TreeGrafter"/>
</dbReference>
<evidence type="ECO:0000313" key="2">
    <source>
        <dbReference type="Proteomes" id="UP000621560"/>
    </source>
</evidence>
<gene>
    <name evidence="1" type="ORF">IDH44_10870</name>
</gene>
<dbReference type="InterPro" id="IPR036412">
    <property type="entry name" value="HAD-like_sf"/>
</dbReference>